<dbReference type="Gene3D" id="1.10.10.10">
    <property type="entry name" value="Winged helix-like DNA-binding domain superfamily/Winged helix DNA-binding domain"/>
    <property type="match status" value="1"/>
</dbReference>
<gene>
    <name evidence="6" type="ordered locus">Rmet_5761</name>
</gene>
<dbReference type="GO" id="GO:0003700">
    <property type="term" value="F:DNA-binding transcription factor activity"/>
    <property type="evidence" value="ECO:0007669"/>
    <property type="project" value="InterPro"/>
</dbReference>
<dbReference type="InterPro" id="IPR000847">
    <property type="entry name" value="LysR_HTH_N"/>
</dbReference>
<dbReference type="AlphaFoldDB" id="Q1LB56"/>
<dbReference type="PRINTS" id="PR00039">
    <property type="entry name" value="HTHLYSR"/>
</dbReference>
<keyword evidence="4" id="KW-0804">Transcription</keyword>
<dbReference type="InterPro" id="IPR005119">
    <property type="entry name" value="LysR_subst-bd"/>
</dbReference>
<dbReference type="Pfam" id="PF03466">
    <property type="entry name" value="LysR_substrate"/>
    <property type="match status" value="1"/>
</dbReference>
<reference evidence="7" key="1">
    <citation type="journal article" date="2010" name="PLoS ONE">
        <title>The complete genome sequence of Cupriavidus metallidurans strain CH34, a master survivalist in harsh and anthropogenic environments.</title>
        <authorList>
            <person name="Janssen P.J."/>
            <person name="Van Houdt R."/>
            <person name="Moors H."/>
            <person name="Monsieurs P."/>
            <person name="Morin N."/>
            <person name="Michaux A."/>
            <person name="Benotmane M.A."/>
            <person name="Leys N."/>
            <person name="Vallaeys T."/>
            <person name="Lapidus A."/>
            <person name="Monchy S."/>
            <person name="Medigue C."/>
            <person name="Taghavi S."/>
            <person name="McCorkle S."/>
            <person name="Dunn J."/>
            <person name="van der Lelie D."/>
            <person name="Mergeay M."/>
        </authorList>
    </citation>
    <scope>NUCLEOTIDE SEQUENCE [LARGE SCALE GENOMIC DNA]</scope>
    <source>
        <strain evidence="7">ATCC 43123 / DSM 2839 / NBRC 102507 / CH34</strain>
    </source>
</reference>
<proteinExistence type="inferred from homology"/>
<evidence type="ECO:0000313" key="7">
    <source>
        <dbReference type="Proteomes" id="UP000002429"/>
    </source>
</evidence>
<protein>
    <submittedName>
        <fullName evidence="6">Transcriptional regulator, LysR family</fullName>
    </submittedName>
</protein>
<accession>Q1LB56</accession>
<evidence type="ECO:0000256" key="1">
    <source>
        <dbReference type="ARBA" id="ARBA00009437"/>
    </source>
</evidence>
<dbReference type="HOGENOM" id="CLU_039613_6_0_4"/>
<dbReference type="GO" id="GO:0003677">
    <property type="term" value="F:DNA binding"/>
    <property type="evidence" value="ECO:0007669"/>
    <property type="project" value="UniProtKB-KW"/>
</dbReference>
<keyword evidence="3" id="KW-0238">DNA-binding</keyword>
<feature type="domain" description="HTH lysR-type" evidence="5">
    <location>
        <begin position="1"/>
        <end position="58"/>
    </location>
</feature>
<dbReference type="PROSITE" id="PS50931">
    <property type="entry name" value="HTH_LYSR"/>
    <property type="match status" value="1"/>
</dbReference>
<dbReference type="InterPro" id="IPR036388">
    <property type="entry name" value="WH-like_DNA-bd_sf"/>
</dbReference>
<organism evidence="6 7">
    <name type="scientific">Cupriavidus metallidurans (strain ATCC 43123 / DSM 2839 / NBRC 102507 / CH34)</name>
    <name type="common">Ralstonia metallidurans</name>
    <dbReference type="NCBI Taxonomy" id="266264"/>
    <lineage>
        <taxon>Bacteria</taxon>
        <taxon>Pseudomonadati</taxon>
        <taxon>Pseudomonadota</taxon>
        <taxon>Betaproteobacteria</taxon>
        <taxon>Burkholderiales</taxon>
        <taxon>Burkholderiaceae</taxon>
        <taxon>Cupriavidus</taxon>
    </lineage>
</organism>
<dbReference type="EMBL" id="CP000353">
    <property type="protein sequence ID" value="ABF12620.1"/>
    <property type="molecule type" value="Genomic_DNA"/>
</dbReference>
<sequence length="315" mass="34458">MNTRQLRHFLALLDTGSLAAAAESVHLSQPALSRSIRALEDMLGVPLFDRNDRRLRPTTYAIAYAPRARSMLSDEKEGLRTLGLMQSGDLGTFSVGMGSSLATPILRPMLAELLRTSPGLRLRSLIDTSERLLDALHAERIDFFVGDTRVAKLHDGLAIESIFPCTFGWYARRDHPLANNENVSAAQIREYPLIAPGYFEPSLGQRLAQLYELPAPVQDQFALISDDIGTVLEIVASTDAVVPLTDLAAISALKSQLIVELAVRPALELDLTLGIVRHGNRTMAPATMMAFEIIRQRFAMAASEIATIKGLAADR</sequence>
<dbReference type="InterPro" id="IPR050950">
    <property type="entry name" value="HTH-type_LysR_regulators"/>
</dbReference>
<name>Q1LB56_CUPMC</name>
<dbReference type="RefSeq" id="WP_011520159.1">
    <property type="nucleotide sequence ID" value="NC_007974.2"/>
</dbReference>
<dbReference type="KEGG" id="rme:Rmet_5761"/>
<keyword evidence="2" id="KW-0805">Transcription regulation</keyword>
<dbReference type="Proteomes" id="UP000002429">
    <property type="component" value="Plasmid megaplasmid"/>
</dbReference>
<dbReference type="CDD" id="cd05466">
    <property type="entry name" value="PBP2_LTTR_substrate"/>
    <property type="match status" value="1"/>
</dbReference>
<keyword evidence="6" id="KW-0614">Plasmid</keyword>
<dbReference type="Pfam" id="PF00126">
    <property type="entry name" value="HTH_1"/>
    <property type="match status" value="1"/>
</dbReference>
<dbReference type="FunFam" id="1.10.10.10:FF:000001">
    <property type="entry name" value="LysR family transcriptional regulator"/>
    <property type="match status" value="1"/>
</dbReference>
<dbReference type="PANTHER" id="PTHR30419:SF8">
    <property type="entry name" value="NITROGEN ASSIMILATION TRANSCRIPTIONAL ACTIVATOR-RELATED"/>
    <property type="match status" value="1"/>
</dbReference>
<dbReference type="SUPFAM" id="SSF46785">
    <property type="entry name" value="Winged helix' DNA-binding domain"/>
    <property type="match status" value="1"/>
</dbReference>
<dbReference type="SUPFAM" id="SSF53850">
    <property type="entry name" value="Periplasmic binding protein-like II"/>
    <property type="match status" value="1"/>
</dbReference>
<evidence type="ECO:0000256" key="3">
    <source>
        <dbReference type="ARBA" id="ARBA00023125"/>
    </source>
</evidence>
<comment type="similarity">
    <text evidence="1">Belongs to the LysR transcriptional regulatory family.</text>
</comment>
<evidence type="ECO:0000256" key="2">
    <source>
        <dbReference type="ARBA" id="ARBA00023015"/>
    </source>
</evidence>
<evidence type="ECO:0000256" key="4">
    <source>
        <dbReference type="ARBA" id="ARBA00023163"/>
    </source>
</evidence>
<keyword evidence="7" id="KW-1185">Reference proteome</keyword>
<geneLocation type="plasmid" evidence="6 7">
    <name>megaplasmid</name>
</geneLocation>
<evidence type="ECO:0000313" key="6">
    <source>
        <dbReference type="EMBL" id="ABF12620.1"/>
    </source>
</evidence>
<dbReference type="Gene3D" id="3.40.190.290">
    <property type="match status" value="1"/>
</dbReference>
<dbReference type="GO" id="GO:0005829">
    <property type="term" value="C:cytosol"/>
    <property type="evidence" value="ECO:0007669"/>
    <property type="project" value="TreeGrafter"/>
</dbReference>
<evidence type="ECO:0000259" key="5">
    <source>
        <dbReference type="PROSITE" id="PS50931"/>
    </source>
</evidence>
<dbReference type="InterPro" id="IPR036390">
    <property type="entry name" value="WH_DNA-bd_sf"/>
</dbReference>
<dbReference type="eggNOG" id="COG0583">
    <property type="taxonomic scope" value="Bacteria"/>
</dbReference>
<dbReference type="PANTHER" id="PTHR30419">
    <property type="entry name" value="HTH-TYPE TRANSCRIPTIONAL REGULATOR YBHD"/>
    <property type="match status" value="1"/>
</dbReference>